<gene>
    <name evidence="11 12" type="primary">LOC111128811</name>
</gene>
<keyword evidence="3 8" id="KW-0812">Transmembrane</keyword>
<name>A0A8B8DRV8_CRAVI</name>
<dbReference type="AlphaFoldDB" id="A0A8B8DRV8"/>
<evidence type="ECO:0000313" key="10">
    <source>
        <dbReference type="Proteomes" id="UP000694844"/>
    </source>
</evidence>
<feature type="region of interest" description="Disordered" evidence="7">
    <location>
        <begin position="456"/>
        <end position="501"/>
    </location>
</feature>
<dbReference type="PROSITE" id="PS50850">
    <property type="entry name" value="MFS"/>
    <property type="match status" value="1"/>
</dbReference>
<dbReference type="OrthoDB" id="6119204at2759"/>
<dbReference type="Proteomes" id="UP000694844">
    <property type="component" value="Chromosome 4"/>
</dbReference>
<keyword evidence="4" id="KW-0769">Symport</keyword>
<evidence type="ECO:0000256" key="5">
    <source>
        <dbReference type="ARBA" id="ARBA00022989"/>
    </source>
</evidence>
<dbReference type="GO" id="GO:0015293">
    <property type="term" value="F:symporter activity"/>
    <property type="evidence" value="ECO:0007669"/>
    <property type="project" value="UniProtKB-KW"/>
</dbReference>
<evidence type="ECO:0000256" key="4">
    <source>
        <dbReference type="ARBA" id="ARBA00022847"/>
    </source>
</evidence>
<dbReference type="FunFam" id="1.20.1250.20:FF:000003">
    <property type="entry name" value="Solute carrier family 17 member 3"/>
    <property type="match status" value="1"/>
</dbReference>
<feature type="transmembrane region" description="Helical" evidence="8">
    <location>
        <begin position="156"/>
        <end position="181"/>
    </location>
</feature>
<feature type="transmembrane region" description="Helical" evidence="8">
    <location>
        <begin position="294"/>
        <end position="315"/>
    </location>
</feature>
<keyword evidence="5 8" id="KW-1133">Transmembrane helix</keyword>
<feature type="transmembrane region" description="Helical" evidence="8">
    <location>
        <begin position="7"/>
        <end position="35"/>
    </location>
</feature>
<keyword evidence="6 8" id="KW-0472">Membrane</keyword>
<dbReference type="SUPFAM" id="SSF103473">
    <property type="entry name" value="MFS general substrate transporter"/>
    <property type="match status" value="1"/>
</dbReference>
<feature type="transmembrane region" description="Helical" evidence="8">
    <location>
        <begin position="188"/>
        <end position="207"/>
    </location>
</feature>
<evidence type="ECO:0000256" key="6">
    <source>
        <dbReference type="ARBA" id="ARBA00023136"/>
    </source>
</evidence>
<evidence type="ECO:0000256" key="8">
    <source>
        <dbReference type="SAM" id="Phobius"/>
    </source>
</evidence>
<evidence type="ECO:0000313" key="12">
    <source>
        <dbReference type="RefSeq" id="XP_022330394.1"/>
    </source>
</evidence>
<evidence type="ECO:0000313" key="11">
    <source>
        <dbReference type="RefSeq" id="XP_022330393.1"/>
    </source>
</evidence>
<feature type="domain" description="Major facilitator superfamily (MFS) profile" evidence="9">
    <location>
        <begin position="8"/>
        <end position="441"/>
    </location>
</feature>
<evidence type="ECO:0000256" key="2">
    <source>
        <dbReference type="ARBA" id="ARBA00022448"/>
    </source>
</evidence>
<dbReference type="RefSeq" id="XP_022330393.1">
    <property type="nucleotide sequence ID" value="XM_022474685.1"/>
</dbReference>
<feature type="transmembrane region" description="Helical" evidence="8">
    <location>
        <begin position="327"/>
        <end position="347"/>
    </location>
</feature>
<dbReference type="Gene3D" id="1.20.1250.20">
    <property type="entry name" value="MFS general substrate transporter like domains"/>
    <property type="match status" value="2"/>
</dbReference>
<sequence>MGCPKRVIVVLLSFLGFLILFGFRTVFTMVMVYVITDNDNDEETIFKCTVNGTAWDLQLDWSVATSQYFNTAYFVGYVLTQLPGGYLAVRFSPAKMLGGSILFSGICFLILAFFMKYSPVIVFVTRFIQGTVEGVLQPAMSSVLSAWAPKSERARIVGFSFSGVYLSTSLASLVTGVGTCYVSWNFGLFVYGILGILLSFVWLYAIYDSPDQHPDLSEKERMIFQEEGSNVQLASAALAKNIPWKSIVTSPPVWALLLANFTRSWVFATMVTEIPQYFADVFRLNVATIGFLTFFPPLLMSVFIVFGGILMDVLIQRKKFSTTAGRKLSIAIGFGPEAIIVMALGFVPSYTTASVLLVLAEGLAGLGIAGYRVNPVDLSPQYASVLTGVSRSGQLGATVSTGLAGALRQKNAESWQKILLITGAVHLFMVIIYGIFGSGNQQEWGHPVYEKLVKPKKEPPKKYGSTSQTSEKVEMNGTLANGCPSKKGTGSIYDVQDTNKH</sequence>
<evidence type="ECO:0000259" key="9">
    <source>
        <dbReference type="PROSITE" id="PS50850"/>
    </source>
</evidence>
<feature type="transmembrane region" description="Helical" evidence="8">
    <location>
        <begin position="68"/>
        <end position="89"/>
    </location>
</feature>
<organism evidence="10 11">
    <name type="scientific">Crassostrea virginica</name>
    <name type="common">Eastern oyster</name>
    <dbReference type="NCBI Taxonomy" id="6565"/>
    <lineage>
        <taxon>Eukaryota</taxon>
        <taxon>Metazoa</taxon>
        <taxon>Spiralia</taxon>
        <taxon>Lophotrochozoa</taxon>
        <taxon>Mollusca</taxon>
        <taxon>Bivalvia</taxon>
        <taxon>Autobranchia</taxon>
        <taxon>Pteriomorphia</taxon>
        <taxon>Ostreida</taxon>
        <taxon>Ostreoidea</taxon>
        <taxon>Ostreidae</taxon>
        <taxon>Crassostrea</taxon>
    </lineage>
</organism>
<dbReference type="PANTHER" id="PTHR11662:SF399">
    <property type="entry name" value="FI19708P1-RELATED"/>
    <property type="match status" value="1"/>
</dbReference>
<dbReference type="Pfam" id="PF07690">
    <property type="entry name" value="MFS_1"/>
    <property type="match status" value="1"/>
</dbReference>
<evidence type="ECO:0000256" key="7">
    <source>
        <dbReference type="SAM" id="MobiDB-lite"/>
    </source>
</evidence>
<protein>
    <submittedName>
        <fullName evidence="11 12">Vesicular glutamate transporter 3-like</fullName>
    </submittedName>
</protein>
<dbReference type="InterPro" id="IPR011701">
    <property type="entry name" value="MFS"/>
</dbReference>
<dbReference type="InterPro" id="IPR036259">
    <property type="entry name" value="MFS_trans_sf"/>
</dbReference>
<dbReference type="RefSeq" id="XP_022330394.1">
    <property type="nucleotide sequence ID" value="XM_022474686.1"/>
</dbReference>
<dbReference type="PANTHER" id="PTHR11662">
    <property type="entry name" value="SOLUTE CARRIER FAMILY 17"/>
    <property type="match status" value="1"/>
</dbReference>
<dbReference type="GeneID" id="111128811"/>
<dbReference type="GO" id="GO:0016020">
    <property type="term" value="C:membrane"/>
    <property type="evidence" value="ECO:0007669"/>
    <property type="project" value="UniProtKB-SubCell"/>
</dbReference>
<feature type="transmembrane region" description="Helical" evidence="8">
    <location>
        <begin position="418"/>
        <end position="436"/>
    </location>
</feature>
<dbReference type="InterPro" id="IPR050382">
    <property type="entry name" value="MFS_Na/Anion_cotransporter"/>
</dbReference>
<dbReference type="KEGG" id="cvn:111128811"/>
<comment type="subcellular location">
    <subcellularLocation>
        <location evidence="1">Membrane</location>
        <topology evidence="1">Multi-pass membrane protein</topology>
    </subcellularLocation>
</comment>
<feature type="transmembrane region" description="Helical" evidence="8">
    <location>
        <begin position="96"/>
        <end position="115"/>
    </location>
</feature>
<proteinExistence type="predicted"/>
<keyword evidence="2" id="KW-0813">Transport</keyword>
<keyword evidence="10" id="KW-1185">Reference proteome</keyword>
<reference evidence="11 12" key="1">
    <citation type="submission" date="2025-04" db="UniProtKB">
        <authorList>
            <consortium name="RefSeq"/>
        </authorList>
    </citation>
    <scope>IDENTIFICATION</scope>
    <source>
        <tissue evidence="11 12">Whole sample</tissue>
    </source>
</reference>
<evidence type="ECO:0000256" key="3">
    <source>
        <dbReference type="ARBA" id="ARBA00022692"/>
    </source>
</evidence>
<accession>A0A8B8DRV8</accession>
<evidence type="ECO:0000256" key="1">
    <source>
        <dbReference type="ARBA" id="ARBA00004141"/>
    </source>
</evidence>
<feature type="transmembrane region" description="Helical" evidence="8">
    <location>
        <begin position="353"/>
        <end position="371"/>
    </location>
</feature>
<dbReference type="InterPro" id="IPR020846">
    <property type="entry name" value="MFS_dom"/>
</dbReference>